<evidence type="ECO:0000256" key="1">
    <source>
        <dbReference type="SAM" id="MobiDB-lite"/>
    </source>
</evidence>
<keyword evidence="3" id="KW-1185">Reference proteome</keyword>
<feature type="region of interest" description="Disordered" evidence="1">
    <location>
        <begin position="1"/>
        <end position="45"/>
    </location>
</feature>
<name>A0A2T3A7B0_9PEZI</name>
<feature type="compositionally biased region" description="Polar residues" evidence="1">
    <location>
        <begin position="31"/>
        <end position="45"/>
    </location>
</feature>
<dbReference type="AlphaFoldDB" id="A0A2T3A7B0"/>
<dbReference type="InParanoid" id="A0A2T3A7B0"/>
<sequence>MMSAQFSTKEEPISGPSVVLASPEHQEQKDSLSAQQNGGTVSPDVSTTVLPVLRESSLEMIMLEILLELRKLNQTQPVGQSQQEPDSIPREPELPYIPVAGFCSLSDAEYPFWEDPNFERLNIYDLDMNKDLFRHLIVDRRFVAPRYPTK</sequence>
<gene>
    <name evidence="2" type="ORF">BD289DRAFT_267004</name>
</gene>
<protein>
    <submittedName>
        <fullName evidence="2">Uncharacterized protein</fullName>
    </submittedName>
</protein>
<accession>A0A2T3A7B0</accession>
<organism evidence="2 3">
    <name type="scientific">Coniella lustricola</name>
    <dbReference type="NCBI Taxonomy" id="2025994"/>
    <lineage>
        <taxon>Eukaryota</taxon>
        <taxon>Fungi</taxon>
        <taxon>Dikarya</taxon>
        <taxon>Ascomycota</taxon>
        <taxon>Pezizomycotina</taxon>
        <taxon>Sordariomycetes</taxon>
        <taxon>Sordariomycetidae</taxon>
        <taxon>Diaporthales</taxon>
        <taxon>Schizoparmaceae</taxon>
        <taxon>Coniella</taxon>
    </lineage>
</organism>
<dbReference type="Proteomes" id="UP000241462">
    <property type="component" value="Unassembled WGS sequence"/>
</dbReference>
<evidence type="ECO:0000313" key="3">
    <source>
        <dbReference type="Proteomes" id="UP000241462"/>
    </source>
</evidence>
<evidence type="ECO:0000313" key="2">
    <source>
        <dbReference type="EMBL" id="PSR84122.1"/>
    </source>
</evidence>
<reference evidence="2 3" key="1">
    <citation type="journal article" date="2018" name="Mycol. Prog.">
        <title>Coniella lustricola, a new species from submerged detritus.</title>
        <authorList>
            <person name="Raudabaugh D.B."/>
            <person name="Iturriaga T."/>
            <person name="Carver A."/>
            <person name="Mondo S."/>
            <person name="Pangilinan J."/>
            <person name="Lipzen A."/>
            <person name="He G."/>
            <person name="Amirebrahimi M."/>
            <person name="Grigoriev I.V."/>
            <person name="Miller A.N."/>
        </authorList>
    </citation>
    <scope>NUCLEOTIDE SEQUENCE [LARGE SCALE GENOMIC DNA]</scope>
    <source>
        <strain evidence="2 3">B22-T-1</strain>
    </source>
</reference>
<dbReference type="EMBL" id="KZ678448">
    <property type="protein sequence ID" value="PSR84122.1"/>
    <property type="molecule type" value="Genomic_DNA"/>
</dbReference>
<proteinExistence type="predicted"/>